<dbReference type="Proteomes" id="UP000235828">
    <property type="component" value="Chromosome A"/>
</dbReference>
<dbReference type="KEGG" id="vta:A1299"/>
<dbReference type="EMBL" id="LT960611">
    <property type="protein sequence ID" value="SON49278.1"/>
    <property type="molecule type" value="Genomic_DNA"/>
</dbReference>
<sequence>MHSMNEHSMNNHLNSKLPVFIVILSIIFSAWLYWGSDAQVERVLTSREWQTRMVMRIYADTSTDVLEQDGEIGPLKKATIESNVKYLPNGTYLRVSRINLFSESVEASSIINVSESGNWEMSDNYLLIEPIEFKEISSNQRQDFTEKQLGVITQIFKMDSQQSRRVEIINTKALLMTSLDHGSAVFYSH</sequence>
<proteinExistence type="predicted"/>
<keyword evidence="1" id="KW-0472">Membrane</keyword>
<feature type="transmembrane region" description="Helical" evidence="1">
    <location>
        <begin position="17"/>
        <end position="34"/>
    </location>
</feature>
<keyword evidence="1 2" id="KW-0812">Transmembrane</keyword>
<gene>
    <name evidence="2" type="primary">toxS</name>
    <name evidence="2" type="ORF">VTAP4600_A1299</name>
</gene>
<protein>
    <submittedName>
        <fullName evidence="2">Transmembrane regulatory protein ToxS</fullName>
    </submittedName>
</protein>
<accession>A0A2N8ZBM0</accession>
<dbReference type="Pfam" id="PF17323">
    <property type="entry name" value="ToxS"/>
    <property type="match status" value="1"/>
</dbReference>
<organism evidence="2 3">
    <name type="scientific">Vibrio tapetis subsp. tapetis</name>
    <dbReference type="NCBI Taxonomy" id="1671868"/>
    <lineage>
        <taxon>Bacteria</taxon>
        <taxon>Pseudomonadati</taxon>
        <taxon>Pseudomonadota</taxon>
        <taxon>Gammaproteobacteria</taxon>
        <taxon>Vibrionales</taxon>
        <taxon>Vibrionaceae</taxon>
        <taxon>Vibrio</taxon>
    </lineage>
</organism>
<reference evidence="2 3" key="1">
    <citation type="submission" date="2017-10" db="EMBL/GenBank/DDBJ databases">
        <authorList>
            <person name="Banno H."/>
            <person name="Chua N.-H."/>
        </authorList>
    </citation>
    <scope>NUCLEOTIDE SEQUENCE [LARGE SCALE GENOMIC DNA]</scope>
    <source>
        <strain evidence="2">Vibrio tapetis CECT4600</strain>
    </source>
</reference>
<keyword evidence="1" id="KW-1133">Transmembrane helix</keyword>
<name>A0A2N8ZBM0_9VIBR</name>
<evidence type="ECO:0000313" key="3">
    <source>
        <dbReference type="Proteomes" id="UP000235828"/>
    </source>
</evidence>
<dbReference type="GO" id="GO:0016020">
    <property type="term" value="C:membrane"/>
    <property type="evidence" value="ECO:0007669"/>
    <property type="project" value="InterPro"/>
</dbReference>
<dbReference type="InterPro" id="IPR035288">
    <property type="entry name" value="ToxS"/>
</dbReference>
<dbReference type="AlphaFoldDB" id="A0A2N8ZBM0"/>
<keyword evidence="3" id="KW-1185">Reference proteome</keyword>
<evidence type="ECO:0000313" key="2">
    <source>
        <dbReference type="EMBL" id="SON49278.1"/>
    </source>
</evidence>
<evidence type="ECO:0000256" key="1">
    <source>
        <dbReference type="SAM" id="Phobius"/>
    </source>
</evidence>